<gene>
    <name evidence="2" type="ORF">CCAM_LOCUS22391</name>
</gene>
<keyword evidence="3" id="KW-1185">Reference proteome</keyword>
<proteinExistence type="predicted"/>
<sequence>MASIGGASRVGSEEGSCVEGAASDLEEERWPPDGRRLWKGDVHRRWRKLLIGRRIDGRQMGDVVEESIDLIGADGCRVISNCMGDL</sequence>
<evidence type="ECO:0000313" key="3">
    <source>
        <dbReference type="Proteomes" id="UP000595140"/>
    </source>
</evidence>
<name>A0A484LW22_9ASTE</name>
<protein>
    <submittedName>
        <fullName evidence="2">Uncharacterized protein</fullName>
    </submittedName>
</protein>
<evidence type="ECO:0000313" key="2">
    <source>
        <dbReference type="EMBL" id="VFQ80615.1"/>
    </source>
</evidence>
<organism evidence="2 3">
    <name type="scientific">Cuscuta campestris</name>
    <dbReference type="NCBI Taxonomy" id="132261"/>
    <lineage>
        <taxon>Eukaryota</taxon>
        <taxon>Viridiplantae</taxon>
        <taxon>Streptophyta</taxon>
        <taxon>Embryophyta</taxon>
        <taxon>Tracheophyta</taxon>
        <taxon>Spermatophyta</taxon>
        <taxon>Magnoliopsida</taxon>
        <taxon>eudicotyledons</taxon>
        <taxon>Gunneridae</taxon>
        <taxon>Pentapetalae</taxon>
        <taxon>asterids</taxon>
        <taxon>lamiids</taxon>
        <taxon>Solanales</taxon>
        <taxon>Convolvulaceae</taxon>
        <taxon>Cuscuteae</taxon>
        <taxon>Cuscuta</taxon>
        <taxon>Cuscuta subgen. Grammica</taxon>
        <taxon>Cuscuta sect. Cleistogrammica</taxon>
    </lineage>
</organism>
<dbReference type="AlphaFoldDB" id="A0A484LW22"/>
<feature type="region of interest" description="Disordered" evidence="1">
    <location>
        <begin position="1"/>
        <end position="30"/>
    </location>
</feature>
<dbReference type="Proteomes" id="UP000595140">
    <property type="component" value="Unassembled WGS sequence"/>
</dbReference>
<reference evidence="2 3" key="1">
    <citation type="submission" date="2018-04" db="EMBL/GenBank/DDBJ databases">
        <authorList>
            <person name="Vogel A."/>
        </authorList>
    </citation>
    <scope>NUCLEOTIDE SEQUENCE [LARGE SCALE GENOMIC DNA]</scope>
</reference>
<accession>A0A484LW22</accession>
<evidence type="ECO:0000256" key="1">
    <source>
        <dbReference type="SAM" id="MobiDB-lite"/>
    </source>
</evidence>
<dbReference type="EMBL" id="OOIL02002123">
    <property type="protein sequence ID" value="VFQ80615.1"/>
    <property type="molecule type" value="Genomic_DNA"/>
</dbReference>